<sequence length="278" mass="31436">MIDKILLAFTWWLLNAPSFVRTLFIKLFVWLSLRTKLTRICKDMSLIFKDLSTQEIRTLAHLCIVNTVANMINILDIKKNTYRINSPIPIAQLTKDGAIFASMHIGKTDAAAYALQQQGVKVCTIVGAGNHNQALHQLGLRTLEYLGVPYIKKSNTTFFQLAQALNQGKSVFVHSDLKNEGAEVSFLGFQTTVPKTAASLSLLAKKPLYFIYLLPDKKDNAFVVHIELVDGQFTAESTNTQKIEQLTYALTRKMEVTILQNPTQWFWAYNRFKGCSRV</sequence>
<evidence type="ECO:0000256" key="1">
    <source>
        <dbReference type="ARBA" id="ARBA00004533"/>
    </source>
</evidence>
<dbReference type="GO" id="GO:1901137">
    <property type="term" value="P:carbohydrate derivative biosynthetic process"/>
    <property type="evidence" value="ECO:0007669"/>
    <property type="project" value="UniProtKB-ARBA"/>
</dbReference>
<keyword evidence="6" id="KW-0012">Acyltransferase</keyword>
<accession>A0A1W1E161</accession>
<keyword evidence="3" id="KW-0997">Cell inner membrane</keyword>
<dbReference type="Pfam" id="PF03279">
    <property type="entry name" value="Lip_A_acyltrans"/>
    <property type="match status" value="1"/>
</dbReference>
<keyword evidence="5" id="KW-0472">Membrane</keyword>
<dbReference type="AlphaFoldDB" id="A0A1W1E161"/>
<protein>
    <recommendedName>
        <fullName evidence="8">Lipid A biosynthesis lauroyl acyltransferase</fullName>
    </recommendedName>
</protein>
<evidence type="ECO:0000313" key="7">
    <source>
        <dbReference type="EMBL" id="SFV87712.1"/>
    </source>
</evidence>
<dbReference type="CDD" id="cd07984">
    <property type="entry name" value="LPLAT_LABLAT-like"/>
    <property type="match status" value="1"/>
</dbReference>
<dbReference type="GO" id="GO:0016746">
    <property type="term" value="F:acyltransferase activity"/>
    <property type="evidence" value="ECO:0007669"/>
    <property type="project" value="UniProtKB-KW"/>
</dbReference>
<organism evidence="7">
    <name type="scientific">hydrothermal vent metagenome</name>
    <dbReference type="NCBI Taxonomy" id="652676"/>
    <lineage>
        <taxon>unclassified sequences</taxon>
        <taxon>metagenomes</taxon>
        <taxon>ecological metagenomes</taxon>
    </lineage>
</organism>
<dbReference type="EMBL" id="FPHZ01000071">
    <property type="protein sequence ID" value="SFV87712.1"/>
    <property type="molecule type" value="Genomic_DNA"/>
</dbReference>
<dbReference type="PANTHER" id="PTHR30606:SF10">
    <property type="entry name" value="PHOSPHATIDYLINOSITOL MANNOSIDE ACYLTRANSFERASE"/>
    <property type="match status" value="1"/>
</dbReference>
<keyword evidence="2" id="KW-1003">Cell membrane</keyword>
<dbReference type="GO" id="GO:0005886">
    <property type="term" value="C:plasma membrane"/>
    <property type="evidence" value="ECO:0007669"/>
    <property type="project" value="UniProtKB-SubCell"/>
</dbReference>
<evidence type="ECO:0000256" key="4">
    <source>
        <dbReference type="ARBA" id="ARBA00022679"/>
    </source>
</evidence>
<evidence type="ECO:0000256" key="5">
    <source>
        <dbReference type="ARBA" id="ARBA00023136"/>
    </source>
</evidence>
<dbReference type="InterPro" id="IPR004960">
    <property type="entry name" value="LipA_acyltrans"/>
</dbReference>
<keyword evidence="4" id="KW-0808">Transferase</keyword>
<evidence type="ECO:0000256" key="3">
    <source>
        <dbReference type="ARBA" id="ARBA00022519"/>
    </source>
</evidence>
<dbReference type="GO" id="GO:0008610">
    <property type="term" value="P:lipid biosynthetic process"/>
    <property type="evidence" value="ECO:0007669"/>
    <property type="project" value="UniProtKB-ARBA"/>
</dbReference>
<evidence type="ECO:0000256" key="6">
    <source>
        <dbReference type="ARBA" id="ARBA00023315"/>
    </source>
</evidence>
<comment type="subcellular location">
    <subcellularLocation>
        <location evidence="1">Cell inner membrane</location>
    </subcellularLocation>
</comment>
<proteinExistence type="predicted"/>
<reference evidence="7" key="1">
    <citation type="submission" date="2016-10" db="EMBL/GenBank/DDBJ databases">
        <authorList>
            <person name="de Groot N.N."/>
        </authorList>
    </citation>
    <scope>NUCLEOTIDE SEQUENCE</scope>
</reference>
<evidence type="ECO:0008006" key="8">
    <source>
        <dbReference type="Google" id="ProtNLM"/>
    </source>
</evidence>
<gene>
    <name evidence="7" type="ORF">MNB_SUP05-SYMBIONT-5-1419</name>
</gene>
<dbReference type="PANTHER" id="PTHR30606">
    <property type="entry name" value="LIPID A BIOSYNTHESIS LAUROYL ACYLTRANSFERASE"/>
    <property type="match status" value="1"/>
</dbReference>
<name>A0A1W1E161_9ZZZZ</name>
<evidence type="ECO:0000256" key="2">
    <source>
        <dbReference type="ARBA" id="ARBA00022475"/>
    </source>
</evidence>